<keyword evidence="3" id="KW-1133">Transmembrane helix</keyword>
<evidence type="ECO:0000313" key="5">
    <source>
        <dbReference type="EMBL" id="RHY93966.1"/>
    </source>
</evidence>
<comment type="caution">
    <text evidence="5">The sequence shown here is derived from an EMBL/GenBank/DDBJ whole genome shotgun (WGS) entry which is preliminary data.</text>
</comment>
<dbReference type="PANTHER" id="PTHR24092">
    <property type="entry name" value="PROBABLE PHOSPHOLIPID-TRANSPORTING ATPASE"/>
    <property type="match status" value="1"/>
</dbReference>
<dbReference type="EMBL" id="QUTH01007091">
    <property type="protein sequence ID" value="RHZ05468.1"/>
    <property type="molecule type" value="Genomic_DNA"/>
</dbReference>
<feature type="domain" description="P-type ATPase N-terminal" evidence="4">
    <location>
        <begin position="92"/>
        <end position="150"/>
    </location>
</feature>
<dbReference type="InterPro" id="IPR032631">
    <property type="entry name" value="P-type_ATPase_N"/>
</dbReference>
<dbReference type="Proteomes" id="UP000285430">
    <property type="component" value="Unassembled WGS sequence"/>
</dbReference>
<dbReference type="GO" id="GO:0005886">
    <property type="term" value="C:plasma membrane"/>
    <property type="evidence" value="ECO:0007669"/>
    <property type="project" value="TreeGrafter"/>
</dbReference>
<keyword evidence="2" id="KW-0813">Transport</keyword>
<comment type="subcellular location">
    <subcellularLocation>
        <location evidence="1">Endomembrane system</location>
    </subcellularLocation>
</comment>
<gene>
    <name evidence="5" type="ORF">DYB35_003942</name>
    <name evidence="6" type="ORF">DYB37_002406</name>
</gene>
<evidence type="ECO:0000256" key="3">
    <source>
        <dbReference type="SAM" id="Phobius"/>
    </source>
</evidence>
<reference evidence="7 8" key="1">
    <citation type="submission" date="2018-08" db="EMBL/GenBank/DDBJ databases">
        <title>Aphanomyces genome sequencing and annotation.</title>
        <authorList>
            <person name="Minardi D."/>
            <person name="Oidtmann B."/>
            <person name="Van Der Giezen M."/>
            <person name="Studholme D.J."/>
        </authorList>
    </citation>
    <scope>NUCLEOTIDE SEQUENCE [LARGE SCALE GENOMIC DNA]</scope>
    <source>
        <strain evidence="6 7">Da</strain>
        <strain evidence="5 8">Sv</strain>
    </source>
</reference>
<organism evidence="5 8">
    <name type="scientific">Aphanomyces astaci</name>
    <name type="common">Crayfish plague agent</name>
    <dbReference type="NCBI Taxonomy" id="112090"/>
    <lineage>
        <taxon>Eukaryota</taxon>
        <taxon>Sar</taxon>
        <taxon>Stramenopiles</taxon>
        <taxon>Oomycota</taxon>
        <taxon>Saprolegniomycetes</taxon>
        <taxon>Saprolegniales</taxon>
        <taxon>Verrucalvaceae</taxon>
        <taxon>Aphanomyces</taxon>
    </lineage>
</organism>
<evidence type="ECO:0000256" key="1">
    <source>
        <dbReference type="ARBA" id="ARBA00004308"/>
    </source>
</evidence>
<evidence type="ECO:0000313" key="6">
    <source>
        <dbReference type="EMBL" id="RHZ05468.1"/>
    </source>
</evidence>
<name>A0A3R7AFI4_APHAT</name>
<dbReference type="GO" id="GO:0140326">
    <property type="term" value="F:ATPase-coupled intramembrane lipid transporter activity"/>
    <property type="evidence" value="ECO:0007669"/>
    <property type="project" value="TreeGrafter"/>
</dbReference>
<dbReference type="VEuPathDB" id="FungiDB:H257_16179"/>
<evidence type="ECO:0000259" key="4">
    <source>
        <dbReference type="Pfam" id="PF16209"/>
    </source>
</evidence>
<dbReference type="Proteomes" id="UP000285712">
    <property type="component" value="Unassembled WGS sequence"/>
</dbReference>
<dbReference type="AlphaFoldDB" id="A0A3R7AFI4"/>
<sequence length="175" mass="19828">MIRSTDPHLEPFRFFADARPTVSSRSRYYFRPCYRYITATPSALHFPLLISWMSSKKESTGTSSSSPIKPVLMALDQHTSSMELPASNLRVVYLNQPQKNIGFAGNQVVTAKYNVWTFVPAFCYERFTQVSNFYFLLVGIGQVIPAITSTFGLPYSWSVDISNMILYIDIGPVDE</sequence>
<dbReference type="GO" id="GO:0012505">
    <property type="term" value="C:endomembrane system"/>
    <property type="evidence" value="ECO:0007669"/>
    <property type="project" value="UniProtKB-SubCell"/>
</dbReference>
<dbReference type="GO" id="GO:0045332">
    <property type="term" value="P:phospholipid translocation"/>
    <property type="evidence" value="ECO:0007669"/>
    <property type="project" value="TreeGrafter"/>
</dbReference>
<protein>
    <recommendedName>
        <fullName evidence="4">P-type ATPase N-terminal domain-containing protein</fullName>
    </recommendedName>
</protein>
<accession>A0A3R7AFI4</accession>
<dbReference type="EMBL" id="QUTG01002952">
    <property type="protein sequence ID" value="RHY93966.1"/>
    <property type="molecule type" value="Genomic_DNA"/>
</dbReference>
<evidence type="ECO:0000313" key="8">
    <source>
        <dbReference type="Proteomes" id="UP000285712"/>
    </source>
</evidence>
<dbReference type="Pfam" id="PF16209">
    <property type="entry name" value="PhoLip_ATPase_N"/>
    <property type="match status" value="1"/>
</dbReference>
<keyword evidence="3" id="KW-0472">Membrane</keyword>
<evidence type="ECO:0000256" key="2">
    <source>
        <dbReference type="ARBA" id="ARBA00022448"/>
    </source>
</evidence>
<proteinExistence type="predicted"/>
<keyword evidence="3" id="KW-0812">Transmembrane</keyword>
<evidence type="ECO:0000313" key="7">
    <source>
        <dbReference type="Proteomes" id="UP000285430"/>
    </source>
</evidence>
<dbReference type="PANTHER" id="PTHR24092:SF180">
    <property type="entry name" value="PHOSPHOLIPID-TRANSPORTING ATPASE DNF1-RELATED"/>
    <property type="match status" value="1"/>
</dbReference>
<feature type="transmembrane region" description="Helical" evidence="3">
    <location>
        <begin position="133"/>
        <end position="157"/>
    </location>
</feature>